<dbReference type="HOGENOM" id="CLU_169008_1_0_3"/>
<keyword evidence="3" id="KW-1185">Reference proteome</keyword>
<reference evidence="2 3" key="1">
    <citation type="journal article" date="2008" name="Proc. Natl. Acad. Sci. U.S.A.">
        <title>Niche adaptation and genome expansion in the chlorophyll d-producing cyanobacterium Acaryochloris marina.</title>
        <authorList>
            <person name="Swingley W.D."/>
            <person name="Chen M."/>
            <person name="Cheung P.C."/>
            <person name="Conrad A.L."/>
            <person name="Dejesa L.C."/>
            <person name="Hao J."/>
            <person name="Honchak B.M."/>
            <person name="Karbach L.E."/>
            <person name="Kurdoglu A."/>
            <person name="Lahiri S."/>
            <person name="Mastrian S.D."/>
            <person name="Miyashita H."/>
            <person name="Page L."/>
            <person name="Ramakrishna P."/>
            <person name="Satoh S."/>
            <person name="Sattley W.M."/>
            <person name="Shimada Y."/>
            <person name="Taylor H.L."/>
            <person name="Tomo T."/>
            <person name="Tsuchiya T."/>
            <person name="Wang Z.T."/>
            <person name="Raymond J."/>
            <person name="Mimuro M."/>
            <person name="Blankenship R.E."/>
            <person name="Touchman J.W."/>
        </authorList>
    </citation>
    <scope>NUCLEOTIDE SEQUENCE [LARGE SCALE GENOMIC DNA]</scope>
    <source>
        <strain evidence="3">MBIC 11017</strain>
    </source>
</reference>
<keyword evidence="1" id="KW-0812">Transmembrane</keyword>
<proteinExistence type="predicted"/>
<organism evidence="2 3">
    <name type="scientific">Acaryochloris marina (strain MBIC 11017)</name>
    <dbReference type="NCBI Taxonomy" id="329726"/>
    <lineage>
        <taxon>Bacteria</taxon>
        <taxon>Bacillati</taxon>
        <taxon>Cyanobacteriota</taxon>
        <taxon>Cyanophyceae</taxon>
        <taxon>Acaryochloridales</taxon>
        <taxon>Acaryochloridaceae</taxon>
        <taxon>Acaryochloris</taxon>
    </lineage>
</organism>
<protein>
    <recommendedName>
        <fullName evidence="4">PepSY domain-containing protein</fullName>
    </recommendedName>
</protein>
<feature type="transmembrane region" description="Helical" evidence="1">
    <location>
        <begin position="63"/>
        <end position="85"/>
    </location>
</feature>
<dbReference type="AlphaFoldDB" id="B0C3N8"/>
<evidence type="ECO:0000256" key="1">
    <source>
        <dbReference type="SAM" id="Phobius"/>
    </source>
</evidence>
<dbReference type="EMBL" id="CP000828">
    <property type="protein sequence ID" value="ABW30975.1"/>
    <property type="molecule type" value="Genomic_DNA"/>
</dbReference>
<dbReference type="KEGG" id="amr:AM1_6043"/>
<name>B0C3N8_ACAM1</name>
<dbReference type="eggNOG" id="ENOG5032V62">
    <property type="taxonomic scope" value="Bacteria"/>
</dbReference>
<gene>
    <name evidence="2" type="ordered locus">AM1_6043</name>
</gene>
<accession>B0C3N8</accession>
<dbReference type="RefSeq" id="WP_012166174.1">
    <property type="nucleotide sequence ID" value="NC_009925.1"/>
</dbReference>
<evidence type="ECO:0008006" key="4">
    <source>
        <dbReference type="Google" id="ProtNLM"/>
    </source>
</evidence>
<dbReference type="Proteomes" id="UP000000268">
    <property type="component" value="Chromosome"/>
</dbReference>
<feature type="transmembrane region" description="Helical" evidence="1">
    <location>
        <begin position="15"/>
        <end position="36"/>
    </location>
</feature>
<keyword evidence="1" id="KW-0472">Membrane</keyword>
<evidence type="ECO:0000313" key="3">
    <source>
        <dbReference type="Proteomes" id="UP000000268"/>
    </source>
</evidence>
<sequence>MAINKVQIRRLHARIAPIWFLPLILTSLSGSLYQVASLMKANSDFFWLLDIHKGNFGPLKLEVIYPFINTFALLMLAVTGITMWLQTPRRKRS</sequence>
<evidence type="ECO:0000313" key="2">
    <source>
        <dbReference type="EMBL" id="ABW30975.1"/>
    </source>
</evidence>
<dbReference type="OrthoDB" id="515274at2"/>
<keyword evidence="1" id="KW-1133">Transmembrane helix</keyword>